<evidence type="ECO:0000313" key="2">
    <source>
        <dbReference type="EMBL" id="KAG7378622.1"/>
    </source>
</evidence>
<name>A0A8T1VBH6_9STRA</name>
<feature type="region of interest" description="Disordered" evidence="1">
    <location>
        <begin position="1"/>
        <end position="48"/>
    </location>
</feature>
<dbReference type="AlphaFoldDB" id="A0A8T1VBH6"/>
<accession>A0A8T1VBH6</accession>
<sequence>MPRRKQTREEIEEVLRDNLRVNATPTAPDDPAGKKRRQSRGRARKRNLNKALEAIQIGGGDENKHTCATITASTIASRVEQAYAIAPVPIDTTPAIDLMARRRRQRNVEQQRRRRAANRCRRRIGIGWETPNGLE</sequence>
<organism evidence="2 3">
    <name type="scientific">Phytophthora pseudosyringae</name>
    <dbReference type="NCBI Taxonomy" id="221518"/>
    <lineage>
        <taxon>Eukaryota</taxon>
        <taxon>Sar</taxon>
        <taxon>Stramenopiles</taxon>
        <taxon>Oomycota</taxon>
        <taxon>Peronosporomycetes</taxon>
        <taxon>Peronosporales</taxon>
        <taxon>Peronosporaceae</taxon>
        <taxon>Phytophthora</taxon>
    </lineage>
</organism>
<feature type="compositionally biased region" description="Basic and acidic residues" evidence="1">
    <location>
        <begin position="7"/>
        <end position="19"/>
    </location>
</feature>
<evidence type="ECO:0000313" key="3">
    <source>
        <dbReference type="Proteomes" id="UP000694044"/>
    </source>
</evidence>
<keyword evidence="3" id="KW-1185">Reference proteome</keyword>
<feature type="compositionally biased region" description="Basic residues" evidence="1">
    <location>
        <begin position="34"/>
        <end position="48"/>
    </location>
</feature>
<evidence type="ECO:0000256" key="1">
    <source>
        <dbReference type="SAM" id="MobiDB-lite"/>
    </source>
</evidence>
<proteinExistence type="predicted"/>
<dbReference type="Proteomes" id="UP000694044">
    <property type="component" value="Unassembled WGS sequence"/>
</dbReference>
<dbReference type="EMBL" id="JAGDFM010000409">
    <property type="protein sequence ID" value="KAG7378622.1"/>
    <property type="molecule type" value="Genomic_DNA"/>
</dbReference>
<protein>
    <submittedName>
        <fullName evidence="2">Uncharacterized protein</fullName>
    </submittedName>
</protein>
<comment type="caution">
    <text evidence="2">The sequence shown here is derived from an EMBL/GenBank/DDBJ whole genome shotgun (WGS) entry which is preliminary data.</text>
</comment>
<dbReference type="OrthoDB" id="146669at2759"/>
<gene>
    <name evidence="2" type="ORF">PHYPSEUDO_009832</name>
</gene>
<reference evidence="2" key="1">
    <citation type="submission" date="2021-02" db="EMBL/GenBank/DDBJ databases">
        <authorList>
            <person name="Palmer J.M."/>
        </authorList>
    </citation>
    <scope>NUCLEOTIDE SEQUENCE</scope>
    <source>
        <strain evidence="2">SCRP734</strain>
    </source>
</reference>